<keyword evidence="4" id="KW-0521">NADP</keyword>
<evidence type="ECO:0000256" key="1">
    <source>
        <dbReference type="ARBA" id="ARBA00010617"/>
    </source>
</evidence>
<dbReference type="GO" id="GO:0005506">
    <property type="term" value="F:iron ion binding"/>
    <property type="evidence" value="ECO:0007669"/>
    <property type="project" value="InterPro"/>
</dbReference>
<dbReference type="OrthoDB" id="4156795at2"/>
<proteinExistence type="inferred from homology"/>
<evidence type="ECO:0000313" key="12">
    <source>
        <dbReference type="Proteomes" id="UP000199696"/>
    </source>
</evidence>
<comment type="similarity">
    <text evidence="1 10">Belongs to the cytochrome P450 family.</text>
</comment>
<sequence>MPDARFPFPESGGAGPAPEFAELPDRSPCPVTLHGGTPALLLTGYDDVRRVVTDPRFDRVGAARVGLTNRSPESLQHDGADAPDPARRRRTITTAFTARRAQTLVPEIEDIVAGLIDELRGHGESVDFHDAFAQPLAVRVICRLLGIPYADYETFGPLVQVLMSATAYPPEQVHAAHGQLFTYFASLYDRRAAQSEPQEQDVLTDLIEATRTGEPMSREEAIHAGYGLLMAGYETTSHQLTICLYLLLSERGRWERLLASPELVPTAVEELLRSTSLLSTGGAPHIASAPATLGDVPVEPGQVVVPVFAAANRDPQAFDRPDEIDLERSPNPHLAFGHGRHVCLGASLARIELTTAISALLRELPTLRLTGADLKWREGTFIRGLTALPVRW</sequence>
<keyword evidence="3 10" id="KW-0479">Metal-binding</keyword>
<evidence type="ECO:0000313" key="11">
    <source>
        <dbReference type="EMBL" id="SCL59347.1"/>
    </source>
</evidence>
<dbReference type="PANTHER" id="PTHR46696">
    <property type="entry name" value="P450, PUTATIVE (EUROFUNG)-RELATED"/>
    <property type="match status" value="1"/>
</dbReference>
<keyword evidence="8" id="KW-0045">Antibiotic biosynthesis</keyword>
<dbReference type="Gene3D" id="1.10.630.10">
    <property type="entry name" value="Cytochrome P450"/>
    <property type="match status" value="1"/>
</dbReference>
<dbReference type="Proteomes" id="UP000199696">
    <property type="component" value="Unassembled WGS sequence"/>
</dbReference>
<dbReference type="GO" id="GO:0017000">
    <property type="term" value="P:antibiotic biosynthetic process"/>
    <property type="evidence" value="ECO:0007669"/>
    <property type="project" value="UniProtKB-KW"/>
</dbReference>
<dbReference type="GO" id="GO:0016705">
    <property type="term" value="F:oxidoreductase activity, acting on paired donors, with incorporation or reduction of molecular oxygen"/>
    <property type="evidence" value="ECO:0007669"/>
    <property type="project" value="InterPro"/>
</dbReference>
<keyword evidence="2 10" id="KW-0349">Heme</keyword>
<dbReference type="PANTHER" id="PTHR46696:SF6">
    <property type="entry name" value="P450, PUTATIVE (EUROFUNG)-RELATED"/>
    <property type="match status" value="1"/>
</dbReference>
<dbReference type="GO" id="GO:0020037">
    <property type="term" value="F:heme binding"/>
    <property type="evidence" value="ECO:0007669"/>
    <property type="project" value="InterPro"/>
</dbReference>
<evidence type="ECO:0000256" key="9">
    <source>
        <dbReference type="ARBA" id="ARBA00060683"/>
    </source>
</evidence>
<dbReference type="CDD" id="cd11031">
    <property type="entry name" value="Cyp158A-like"/>
    <property type="match status" value="1"/>
</dbReference>
<organism evidence="11 12">
    <name type="scientific">Micromonospora eburnea</name>
    <dbReference type="NCBI Taxonomy" id="227316"/>
    <lineage>
        <taxon>Bacteria</taxon>
        <taxon>Bacillati</taxon>
        <taxon>Actinomycetota</taxon>
        <taxon>Actinomycetes</taxon>
        <taxon>Micromonosporales</taxon>
        <taxon>Micromonosporaceae</taxon>
        <taxon>Micromonospora</taxon>
    </lineage>
</organism>
<dbReference type="InterPro" id="IPR036396">
    <property type="entry name" value="Cyt_P450_sf"/>
</dbReference>
<gene>
    <name evidence="11" type="ORF">GA0070604_4031</name>
</gene>
<dbReference type="PRINTS" id="PR00385">
    <property type="entry name" value="P450"/>
</dbReference>
<keyword evidence="5 10" id="KW-0560">Oxidoreductase</keyword>
<evidence type="ECO:0000256" key="3">
    <source>
        <dbReference type="ARBA" id="ARBA00022723"/>
    </source>
</evidence>
<keyword evidence="12" id="KW-1185">Reference proteome</keyword>
<evidence type="ECO:0000256" key="5">
    <source>
        <dbReference type="ARBA" id="ARBA00023002"/>
    </source>
</evidence>
<reference evidence="12" key="1">
    <citation type="submission" date="2016-06" db="EMBL/GenBank/DDBJ databases">
        <authorList>
            <person name="Varghese N."/>
            <person name="Submissions Spin"/>
        </authorList>
    </citation>
    <scope>NUCLEOTIDE SEQUENCE [LARGE SCALE GENOMIC DNA]</scope>
    <source>
        <strain evidence="12">DSM 44814</strain>
    </source>
</reference>
<evidence type="ECO:0000256" key="4">
    <source>
        <dbReference type="ARBA" id="ARBA00022857"/>
    </source>
</evidence>
<evidence type="ECO:0000256" key="10">
    <source>
        <dbReference type="RuleBase" id="RU000461"/>
    </source>
</evidence>
<evidence type="ECO:0000256" key="2">
    <source>
        <dbReference type="ARBA" id="ARBA00022617"/>
    </source>
</evidence>
<evidence type="ECO:0000256" key="7">
    <source>
        <dbReference type="ARBA" id="ARBA00023033"/>
    </source>
</evidence>
<dbReference type="RefSeq" id="WP_091120548.1">
    <property type="nucleotide sequence ID" value="NZ_FMHY01000002.1"/>
</dbReference>
<dbReference type="STRING" id="227316.GA0070604_4031"/>
<dbReference type="Pfam" id="PF00067">
    <property type="entry name" value="p450"/>
    <property type="match status" value="1"/>
</dbReference>
<dbReference type="PRINTS" id="PR00359">
    <property type="entry name" value="BP450"/>
</dbReference>
<dbReference type="InterPro" id="IPR001128">
    <property type="entry name" value="Cyt_P450"/>
</dbReference>
<protein>
    <submittedName>
        <fullName evidence="11">Cytochrome P450</fullName>
    </submittedName>
</protein>
<dbReference type="InterPro" id="IPR017972">
    <property type="entry name" value="Cyt_P450_CS"/>
</dbReference>
<keyword evidence="6 10" id="KW-0408">Iron</keyword>
<dbReference type="InterPro" id="IPR002397">
    <property type="entry name" value="Cyt_P450_B"/>
</dbReference>
<evidence type="ECO:0000256" key="8">
    <source>
        <dbReference type="ARBA" id="ARBA00023194"/>
    </source>
</evidence>
<dbReference type="AlphaFoldDB" id="A0A1C6UZG7"/>
<dbReference type="FunFam" id="1.10.630.10:FF:000018">
    <property type="entry name" value="Cytochrome P450 monooxygenase"/>
    <property type="match status" value="1"/>
</dbReference>
<dbReference type="SUPFAM" id="SSF48264">
    <property type="entry name" value="Cytochrome P450"/>
    <property type="match status" value="1"/>
</dbReference>
<comment type="pathway">
    <text evidence="9">Antibiotic biosynthesis; mycinamicin biosynthesis.</text>
</comment>
<dbReference type="EMBL" id="FMHY01000002">
    <property type="protein sequence ID" value="SCL59347.1"/>
    <property type="molecule type" value="Genomic_DNA"/>
</dbReference>
<evidence type="ECO:0000256" key="6">
    <source>
        <dbReference type="ARBA" id="ARBA00023004"/>
    </source>
</evidence>
<dbReference type="GO" id="GO:0004497">
    <property type="term" value="F:monooxygenase activity"/>
    <property type="evidence" value="ECO:0007669"/>
    <property type="project" value="UniProtKB-KW"/>
</dbReference>
<accession>A0A1C6UZG7</accession>
<name>A0A1C6UZG7_9ACTN</name>
<dbReference type="PROSITE" id="PS00086">
    <property type="entry name" value="CYTOCHROME_P450"/>
    <property type="match status" value="1"/>
</dbReference>
<keyword evidence="7 10" id="KW-0503">Monooxygenase</keyword>